<dbReference type="Gene3D" id="3.90.176.10">
    <property type="entry name" value="Toxin ADP-ribosyltransferase, Chain A, domain 1"/>
    <property type="match status" value="1"/>
</dbReference>
<evidence type="ECO:0000256" key="1">
    <source>
        <dbReference type="ARBA" id="ARBA00022737"/>
    </source>
</evidence>
<dbReference type="SUPFAM" id="SSF48452">
    <property type="entry name" value="TPR-like"/>
    <property type="match status" value="1"/>
</dbReference>
<keyword evidence="1" id="KW-0677">Repeat</keyword>
<dbReference type="PROSITE" id="PS51996">
    <property type="entry name" value="TR_MART"/>
    <property type="match status" value="1"/>
</dbReference>
<feature type="repeat" description="TPR" evidence="3">
    <location>
        <begin position="472"/>
        <end position="505"/>
    </location>
</feature>
<accession>A0A813PVC7</accession>
<dbReference type="OrthoDB" id="5986190at2759"/>
<evidence type="ECO:0000313" key="5">
    <source>
        <dbReference type="Proteomes" id="UP000663882"/>
    </source>
</evidence>
<dbReference type="AlphaFoldDB" id="A0A813PVC7"/>
<gene>
    <name evidence="4" type="ORF">RFH988_LOCUS1598</name>
</gene>
<dbReference type="Pfam" id="PF13424">
    <property type="entry name" value="TPR_12"/>
    <property type="match status" value="2"/>
</dbReference>
<feature type="repeat" description="TPR" evidence="3">
    <location>
        <begin position="556"/>
        <end position="589"/>
    </location>
</feature>
<dbReference type="Gene3D" id="1.25.40.10">
    <property type="entry name" value="Tetratricopeptide repeat domain"/>
    <property type="match status" value="1"/>
</dbReference>
<protein>
    <submittedName>
        <fullName evidence="4">Uncharacterized protein</fullName>
    </submittedName>
</protein>
<dbReference type="InterPro" id="IPR019734">
    <property type="entry name" value="TPR_rpt"/>
</dbReference>
<dbReference type="SUPFAM" id="SSF56399">
    <property type="entry name" value="ADP-ribosylation"/>
    <property type="match status" value="1"/>
</dbReference>
<dbReference type="InterPro" id="IPR011990">
    <property type="entry name" value="TPR-like_helical_dom_sf"/>
</dbReference>
<name>A0A813PVC7_9BILA</name>
<evidence type="ECO:0000313" key="4">
    <source>
        <dbReference type="EMBL" id="CAF0756535.1"/>
    </source>
</evidence>
<reference evidence="4" key="1">
    <citation type="submission" date="2021-02" db="EMBL/GenBank/DDBJ databases">
        <authorList>
            <person name="Nowell W R."/>
        </authorList>
    </citation>
    <scope>NUCLEOTIDE SEQUENCE</scope>
</reference>
<feature type="repeat" description="TPR" evidence="3">
    <location>
        <begin position="514"/>
        <end position="547"/>
    </location>
</feature>
<dbReference type="PANTHER" id="PTHR45641">
    <property type="entry name" value="TETRATRICOPEPTIDE REPEAT PROTEIN (AFU_ORTHOLOGUE AFUA_6G03870)"/>
    <property type="match status" value="1"/>
</dbReference>
<dbReference type="PANTHER" id="PTHR45641:SF19">
    <property type="entry name" value="NEPHROCYSTIN-3"/>
    <property type="match status" value="1"/>
</dbReference>
<comment type="caution">
    <text evidence="4">The sequence shown here is derived from an EMBL/GenBank/DDBJ whole genome shotgun (WGS) entry which is preliminary data.</text>
</comment>
<sequence length="616" mass="72566">MVSNIESFICLWLDKSVNKTEDNIDTQKELRQIINDLRTFDNSDECEKYIRQITQEKVVLIVSGGLGRQIVPRLHDLPQFSACYIFCQDKKANEEWAKKYNKIYGVFVQRNQLITQISEDQINRTKTEDGASVSVISSNSQNLQARNAIFMWFQLFIEVLLRMHHKSSDRKELIDICKKFYTNNNKQMEIIHEFEQNYNAEKAIWWYTRDSCFYRMMNKALRIQNYDILFAFRFFITDIAKQIKHEYENFIRTNVNRNIIRVYRGQLISIDELELMKNNIGEFLSMNSFLSTSHNRLTALEFARTSRRRDNMRAILFEIQINPRLRTKAFTAIDHISYFKNENELLIMLGALFRIEKIIEDEKDNIWIAQVSLASEDDYHLKEIFTHMKEKIGDDTNLDSLGKLLLRMDENEQARKCYRRMLEETQLAVGDAQLGLGWASLRCKNYNESLEHFEESLHIRQRILGENHPSIGESYSFLGEVYRNKHNYEQALIDLTKARTIQENSLPTNSLDLAATYDTIGNTYTSLEKYDIALEYYNKALKIRQTALPSDHPQIAAIYNNIGWLYECEENYTKALDCYQKAFEISCKTLPPTHHHVTGAEKKIQTLKKQMKQQNN</sequence>
<dbReference type="EMBL" id="CAJNOO010000031">
    <property type="protein sequence ID" value="CAF0756535.1"/>
    <property type="molecule type" value="Genomic_DNA"/>
</dbReference>
<dbReference type="PROSITE" id="PS50005">
    <property type="entry name" value="TPR"/>
    <property type="match status" value="3"/>
</dbReference>
<dbReference type="Proteomes" id="UP000663882">
    <property type="component" value="Unassembled WGS sequence"/>
</dbReference>
<evidence type="ECO:0000256" key="3">
    <source>
        <dbReference type="PROSITE-ProRule" id="PRU00339"/>
    </source>
</evidence>
<evidence type="ECO:0000256" key="2">
    <source>
        <dbReference type="ARBA" id="ARBA00022803"/>
    </source>
</evidence>
<organism evidence="4 5">
    <name type="scientific">Rotaria sordida</name>
    <dbReference type="NCBI Taxonomy" id="392033"/>
    <lineage>
        <taxon>Eukaryota</taxon>
        <taxon>Metazoa</taxon>
        <taxon>Spiralia</taxon>
        <taxon>Gnathifera</taxon>
        <taxon>Rotifera</taxon>
        <taxon>Eurotatoria</taxon>
        <taxon>Bdelloidea</taxon>
        <taxon>Philodinida</taxon>
        <taxon>Philodinidae</taxon>
        <taxon>Rotaria</taxon>
    </lineage>
</organism>
<dbReference type="SMART" id="SM00028">
    <property type="entry name" value="TPR"/>
    <property type="match status" value="4"/>
</dbReference>
<keyword evidence="2 3" id="KW-0802">TPR repeat</keyword>
<dbReference type="PROSITE" id="PS50293">
    <property type="entry name" value="TPR_REGION"/>
    <property type="match status" value="1"/>
</dbReference>
<proteinExistence type="predicted"/>